<dbReference type="Proteomes" id="UP000031672">
    <property type="component" value="Unassembled WGS sequence"/>
</dbReference>
<proteinExistence type="predicted"/>
<gene>
    <name evidence="1" type="ORF">OJ16_04290</name>
</gene>
<sequence>MAKSPLSKGSTQVKTTRSNKNVVQLNLTIPYKQATDKRTGEFDISHLAHMGCDKTRGKVQSRMPYLRRFCKKAHESVLNGNSPRTVAELYGVLRGYLCFCDAVNINPLSEKGYLKYAGNDGELRHRVKVYNPSKRLWEKYHYDELGIKESTASLIISSLSKALSWCGLPSERWTILHRPFNSRHDSTEAYSDADEKIIVTRLSDLFFGLASQLIALKTGNTPAPNELPICINFGEYKETLMVKTDLKTKNGFAHSGCAFNLAMGAAYHLMCYFTSLNDSDVRKISHPITVHADTRDKSLQTVKVSSFKARANKEVGAILTNESDFSFDVEKKSGVMFIKTLAELSTLYGEERDLLFTLDTNAQESHAFNIKSINRHLTTTLNLVSSERALLLPWFQELFYSYFNHECIGLKKTTNELGRAMVSKITAPITNKARVTSGLFLSGYCILSCYTDQPLKGIILPLSYSEKDKNGNVTISFHYQNGDSGHFVIPAADKALIKDIELWATKRADNQLKTLPRFLLKKGNNDKSEQWEGINPISANLMSKWAIKPGEYFINLTSSRFRETTSSQEYQDGFMSHLVNLLQNTLETLNKHYANGNPKENKIILSQALRVLERMAQGDSLEEAKDHVQTQLGIPILAHDEWLKSKKKTNPNGIACNGEQYVQNGKGTQRATNKLMGGELPCAEFDMCHLCYSAKAVDEPQSIYKLISFIDVLREVLDQYPHAKREVLDRIEAYECTLDGASSEVYNEALALFKKNGRHPRVSTDHATLSIYR</sequence>
<keyword evidence="2" id="KW-1185">Reference proteome</keyword>
<organism evidence="1 2">
    <name type="scientific">Vibrio renipiscarius</name>
    <dbReference type="NCBI Taxonomy" id="1461322"/>
    <lineage>
        <taxon>Bacteria</taxon>
        <taxon>Pseudomonadati</taxon>
        <taxon>Pseudomonadota</taxon>
        <taxon>Gammaproteobacteria</taxon>
        <taxon>Vibrionales</taxon>
        <taxon>Vibrionaceae</taxon>
        <taxon>Vibrio</taxon>
    </lineage>
</organism>
<evidence type="ECO:0000313" key="1">
    <source>
        <dbReference type="EMBL" id="KII80540.1"/>
    </source>
</evidence>
<reference evidence="1 2" key="1">
    <citation type="submission" date="2014-11" db="EMBL/GenBank/DDBJ databases">
        <title>Draft Genome Sequence of Vibrio piscirenalis strains CECT 8603T and CECT 8604, two marine Gammaproteobacterium isolated from cultured gilthead sea bream (Sparus aurata).</title>
        <authorList>
            <person name="Arahal D.R."/>
            <person name="Rodrigo-Torres L."/>
            <person name="Lucena T."/>
            <person name="Pujalte M.J."/>
        </authorList>
    </citation>
    <scope>NUCLEOTIDE SEQUENCE [LARGE SCALE GENOMIC DNA]</scope>
    <source>
        <strain evidence="1 2">DCR 1-4-2</strain>
    </source>
</reference>
<name>A0A0C2NWP4_9VIBR</name>
<dbReference type="RefSeq" id="WP_040987778.1">
    <property type="nucleotide sequence ID" value="NZ_JTKH01000006.1"/>
</dbReference>
<comment type="caution">
    <text evidence="1">The sequence shown here is derived from an EMBL/GenBank/DDBJ whole genome shotgun (WGS) entry which is preliminary data.</text>
</comment>
<dbReference type="EMBL" id="JTKH01000006">
    <property type="protein sequence ID" value="KII80540.1"/>
    <property type="molecule type" value="Genomic_DNA"/>
</dbReference>
<dbReference type="STRING" id="1461322.OJ16_04290"/>
<evidence type="ECO:0000313" key="2">
    <source>
        <dbReference type="Proteomes" id="UP000031672"/>
    </source>
</evidence>
<accession>A0A0C2NWP4</accession>
<protein>
    <submittedName>
        <fullName evidence="1">Uncharacterized protein</fullName>
    </submittedName>
</protein>
<dbReference type="AlphaFoldDB" id="A0A0C2NWP4"/>